<organism evidence="2 3">
    <name type="scientific">Photobacterium galatheae</name>
    <dbReference type="NCBI Taxonomy" id="1654360"/>
    <lineage>
        <taxon>Bacteria</taxon>
        <taxon>Pseudomonadati</taxon>
        <taxon>Pseudomonadota</taxon>
        <taxon>Gammaproteobacteria</taxon>
        <taxon>Vibrionales</taxon>
        <taxon>Vibrionaceae</taxon>
        <taxon>Photobacterium</taxon>
    </lineage>
</organism>
<keyword evidence="3" id="KW-1185">Reference proteome</keyword>
<name>A0A066RUX7_9GAMM</name>
<accession>A0A066RUX7</accession>
<reference evidence="2 3" key="1">
    <citation type="submission" date="2014-04" db="EMBL/GenBank/DDBJ databases">
        <title>Draft genome sequence of Photobacterium halotolerans S2753: a solonamide, ngercheumicin and holomycin producer.</title>
        <authorList>
            <person name="Machado H.R."/>
            <person name="Gram L."/>
        </authorList>
    </citation>
    <scope>NUCLEOTIDE SEQUENCE [LARGE SCALE GENOMIC DNA]</scope>
    <source>
        <strain evidence="2 3">S2753</strain>
    </source>
</reference>
<evidence type="ECO:0000256" key="1">
    <source>
        <dbReference type="SAM" id="SignalP"/>
    </source>
</evidence>
<evidence type="ECO:0008006" key="4">
    <source>
        <dbReference type="Google" id="ProtNLM"/>
    </source>
</evidence>
<proteinExistence type="predicted"/>
<evidence type="ECO:0000313" key="3">
    <source>
        <dbReference type="Proteomes" id="UP000027192"/>
    </source>
</evidence>
<dbReference type="OrthoDB" id="5814444at2"/>
<dbReference type="AlphaFoldDB" id="A0A066RUX7"/>
<feature type="signal peptide" evidence="1">
    <location>
        <begin position="1"/>
        <end position="20"/>
    </location>
</feature>
<gene>
    <name evidence="2" type="ORF">EA58_10860</name>
</gene>
<dbReference type="RefSeq" id="WP_036752163.1">
    <property type="nucleotide sequence ID" value="NZ_JAGSGC010000006.1"/>
</dbReference>
<feature type="chain" id="PRO_5001630717" description="Lipoprotein" evidence="1">
    <location>
        <begin position="21"/>
        <end position="249"/>
    </location>
</feature>
<keyword evidence="1" id="KW-0732">Signal</keyword>
<dbReference type="Proteomes" id="UP000027192">
    <property type="component" value="Unassembled WGS sequence"/>
</dbReference>
<dbReference type="PROSITE" id="PS51257">
    <property type="entry name" value="PROKAR_LIPOPROTEIN"/>
    <property type="match status" value="1"/>
</dbReference>
<protein>
    <recommendedName>
        <fullName evidence="4">Lipoprotein</fullName>
    </recommendedName>
</protein>
<comment type="caution">
    <text evidence="2">The sequence shown here is derived from an EMBL/GenBank/DDBJ whole genome shotgun (WGS) entry which is preliminary data.</text>
</comment>
<sequence length="249" mass="26878">MMKPCWCFTLGLGIALTVSACGGSGGSDNNATGSNGQLDKQAKLTFVNTARDQVDAFVKNGADATSEDLFTQTHLKAGPVSHESHREYTHRWGGSSALDISIGIWDSKYQLEEEPAQTNTQLNSGENWWVIAWLNGETTNSFQVTSLRRSHNEVPSDQYQFRVFSNTDIRIDYESATASGATNVSAGKVSSPILMAGCNDQFEVSATKGEAGTGLVPQQLNLCGIPDLQPGDAYLLITSDDEILYAVQE</sequence>
<evidence type="ECO:0000313" key="2">
    <source>
        <dbReference type="EMBL" id="KDM91517.1"/>
    </source>
</evidence>
<dbReference type="EMBL" id="JMIB01000021">
    <property type="protein sequence ID" value="KDM91517.1"/>
    <property type="molecule type" value="Genomic_DNA"/>
</dbReference>